<feature type="domain" description="Aminoglycoside phosphotransferase" evidence="1">
    <location>
        <begin position="30"/>
        <end position="229"/>
    </location>
</feature>
<dbReference type="InterPro" id="IPR002575">
    <property type="entry name" value="Aminoglycoside_PTrfase"/>
</dbReference>
<name>A0ABU2VIB6_9ACTN</name>
<evidence type="ECO:0000313" key="2">
    <source>
        <dbReference type="EMBL" id="MDT0485297.1"/>
    </source>
</evidence>
<evidence type="ECO:0000313" key="3">
    <source>
        <dbReference type="Proteomes" id="UP001183824"/>
    </source>
</evidence>
<dbReference type="RefSeq" id="WP_311718081.1">
    <property type="nucleotide sequence ID" value="NZ_JAVREZ010000015.1"/>
</dbReference>
<dbReference type="SUPFAM" id="SSF56112">
    <property type="entry name" value="Protein kinase-like (PK-like)"/>
    <property type="match status" value="1"/>
</dbReference>
<dbReference type="Gene3D" id="3.30.200.20">
    <property type="entry name" value="Phosphorylase Kinase, domain 1"/>
    <property type="match status" value="1"/>
</dbReference>
<gene>
    <name evidence="2" type="ORF">RNB18_34835</name>
</gene>
<protein>
    <submittedName>
        <fullName evidence="2">Phosphotransferase</fullName>
    </submittedName>
</protein>
<dbReference type="InterPro" id="IPR011009">
    <property type="entry name" value="Kinase-like_dom_sf"/>
</dbReference>
<sequence>MPSLPALLGPALPDVLSACRRHTGLITKTERVHGGNVSHVFRVHGRHTTVILKIRGDHYARMPTLPTDPSLIDDERRALEAYGRIEPALFPQVLGYHAETHTMILTDVFPDGRNYDEHLAERPATAEEMTRLGRAVRRIHHATQHTDTEFRTHSNRYFQERSFLFCLRATGHHLLTQTCEELAARPHQLVLGDLAPKNVSLAGDGVAICDLDNVHRGWPPYDIAYFLAHLLIHHLGQSKHLRTLVPALLTAYVDAPPPQHLTPTEALLMAKVAAGVILYRLDETVPYPLPGQTVLTGPFRERVLGLLDSGAFTVQDLVRAAEAPQRAAS</sequence>
<comment type="caution">
    <text evidence="2">The sequence shown here is derived from an EMBL/GenBank/DDBJ whole genome shotgun (WGS) entry which is preliminary data.</text>
</comment>
<dbReference type="Proteomes" id="UP001183824">
    <property type="component" value="Unassembled WGS sequence"/>
</dbReference>
<dbReference type="Pfam" id="PF01636">
    <property type="entry name" value="APH"/>
    <property type="match status" value="1"/>
</dbReference>
<keyword evidence="3" id="KW-1185">Reference proteome</keyword>
<accession>A0ABU2VIB6</accession>
<proteinExistence type="predicted"/>
<evidence type="ECO:0000259" key="1">
    <source>
        <dbReference type="Pfam" id="PF01636"/>
    </source>
</evidence>
<dbReference type="Gene3D" id="3.90.1200.10">
    <property type="match status" value="1"/>
</dbReference>
<organism evidence="2 3">
    <name type="scientific">Streptomyces doebereineriae</name>
    <dbReference type="NCBI Taxonomy" id="3075528"/>
    <lineage>
        <taxon>Bacteria</taxon>
        <taxon>Bacillati</taxon>
        <taxon>Actinomycetota</taxon>
        <taxon>Actinomycetes</taxon>
        <taxon>Kitasatosporales</taxon>
        <taxon>Streptomycetaceae</taxon>
        <taxon>Streptomyces</taxon>
    </lineage>
</organism>
<dbReference type="EMBL" id="JAVREZ010000015">
    <property type="protein sequence ID" value="MDT0485297.1"/>
    <property type="molecule type" value="Genomic_DNA"/>
</dbReference>
<reference evidence="3" key="1">
    <citation type="submission" date="2023-07" db="EMBL/GenBank/DDBJ databases">
        <title>30 novel species of actinomycetes from the DSMZ collection.</title>
        <authorList>
            <person name="Nouioui I."/>
        </authorList>
    </citation>
    <scope>NUCLEOTIDE SEQUENCE [LARGE SCALE GENOMIC DNA]</scope>
    <source>
        <strain evidence="3">DSM 41640</strain>
    </source>
</reference>